<dbReference type="PANTHER" id="PTHR47504">
    <property type="entry name" value="RIGHT ORIGIN-BINDING PROTEIN"/>
    <property type="match status" value="1"/>
</dbReference>
<gene>
    <name evidence="6" type="ORF">BBV17_09290</name>
</gene>
<keyword evidence="3" id="KW-0804">Transcription</keyword>
<feature type="transmembrane region" description="Helical" evidence="4">
    <location>
        <begin position="326"/>
        <end position="346"/>
    </location>
</feature>
<keyword evidence="2" id="KW-0238">DNA-binding</keyword>
<dbReference type="Pfam" id="PF06445">
    <property type="entry name" value="GyrI-like"/>
    <property type="match status" value="1"/>
</dbReference>
<comment type="caution">
    <text evidence="6">The sequence shown here is derived from an EMBL/GenBank/DDBJ whole genome shotgun (WGS) entry which is preliminary data.</text>
</comment>
<evidence type="ECO:0000313" key="7">
    <source>
        <dbReference type="Proteomes" id="UP000180194"/>
    </source>
</evidence>
<dbReference type="SUPFAM" id="SSF46689">
    <property type="entry name" value="Homeodomain-like"/>
    <property type="match status" value="2"/>
</dbReference>
<evidence type="ECO:0000256" key="3">
    <source>
        <dbReference type="ARBA" id="ARBA00023163"/>
    </source>
</evidence>
<name>A0ABX3CYE1_9BACI</name>
<dbReference type="InterPro" id="IPR050959">
    <property type="entry name" value="MarA-like"/>
</dbReference>
<accession>A0ABX3CYE1</accession>
<proteinExistence type="predicted"/>
<dbReference type="SUPFAM" id="SSF55136">
    <property type="entry name" value="Probable bacterial effector-binding domain"/>
    <property type="match status" value="1"/>
</dbReference>
<feature type="transmembrane region" description="Helical" evidence="4">
    <location>
        <begin position="352"/>
        <end position="378"/>
    </location>
</feature>
<evidence type="ECO:0000256" key="1">
    <source>
        <dbReference type="ARBA" id="ARBA00023015"/>
    </source>
</evidence>
<keyword evidence="4" id="KW-0812">Transmembrane</keyword>
<organism evidence="6 7">
    <name type="scientific">Cytobacillus oceanisediminis</name>
    <dbReference type="NCBI Taxonomy" id="665099"/>
    <lineage>
        <taxon>Bacteria</taxon>
        <taxon>Bacillati</taxon>
        <taxon>Bacillota</taxon>
        <taxon>Bacilli</taxon>
        <taxon>Bacillales</taxon>
        <taxon>Bacillaceae</taxon>
        <taxon>Cytobacillus</taxon>
    </lineage>
</organism>
<evidence type="ECO:0000256" key="2">
    <source>
        <dbReference type="ARBA" id="ARBA00023125"/>
    </source>
</evidence>
<dbReference type="Proteomes" id="UP000180194">
    <property type="component" value="Unassembled WGS sequence"/>
</dbReference>
<feature type="domain" description="HTH araC/xylS-type" evidence="5">
    <location>
        <begin position="6"/>
        <end position="103"/>
    </location>
</feature>
<dbReference type="Pfam" id="PF12833">
    <property type="entry name" value="HTH_18"/>
    <property type="match status" value="1"/>
</dbReference>
<dbReference type="PROSITE" id="PS01124">
    <property type="entry name" value="HTH_ARAC_FAMILY_2"/>
    <property type="match status" value="1"/>
</dbReference>
<evidence type="ECO:0000256" key="4">
    <source>
        <dbReference type="SAM" id="Phobius"/>
    </source>
</evidence>
<keyword evidence="1" id="KW-0805">Transcription regulation</keyword>
<protein>
    <submittedName>
        <fullName evidence="6">AraC family transcriptional regulator</fullName>
    </submittedName>
</protein>
<evidence type="ECO:0000259" key="5">
    <source>
        <dbReference type="PROSITE" id="PS01124"/>
    </source>
</evidence>
<evidence type="ECO:0000313" key="6">
    <source>
        <dbReference type="EMBL" id="OHX50290.1"/>
    </source>
</evidence>
<dbReference type="Gene3D" id="3.20.80.10">
    <property type="entry name" value="Regulatory factor, effector binding domain"/>
    <property type="match status" value="1"/>
</dbReference>
<dbReference type="SMART" id="SM00871">
    <property type="entry name" value="AraC_E_bind"/>
    <property type="match status" value="1"/>
</dbReference>
<dbReference type="InterPro" id="IPR011256">
    <property type="entry name" value="Reg_factor_effector_dom_sf"/>
</dbReference>
<keyword evidence="7" id="KW-1185">Reference proteome</keyword>
<dbReference type="PANTHER" id="PTHR47504:SF5">
    <property type="entry name" value="RIGHT ORIGIN-BINDING PROTEIN"/>
    <property type="match status" value="1"/>
</dbReference>
<sequence>MLQEFNHLMDYIETHLTEEISGKQISKIVGLSDYHFKRMFSYMAGMSLNEYIKNRRLSVANVELINGAKVTDIACKYGYQSIEGFSRAFREWSGFLPSEVTKNKIQKSFPKFSFFIDIRGGISMEFKIEKKEMFNIVGVSKRVPIQFEGENNAIIELAKTITEQQRNQMHQLADLYPHQVLNVSYDFDDGFLEEKGYLTHMIGFATTKENPFDHLEQIPIEESLWAIFPNQGPFPSTLQETTAKIYSEWLPSSDYEPAELPGISFTKYNGTSENVYSEVWMAVKKKLTIHLDDYSIYRNVFRISHIKIKKVGVSFNVDPTLFLSQLLFTLCFRICYTLSELLWIIYQPFSVLVLYGLSCCFIFFIPIFPFVFPAAIYYSIKQTSNHI</sequence>
<dbReference type="InterPro" id="IPR018060">
    <property type="entry name" value="HTH_AraC"/>
</dbReference>
<dbReference type="InterPro" id="IPR010499">
    <property type="entry name" value="AraC_E-bd"/>
</dbReference>
<dbReference type="InterPro" id="IPR029442">
    <property type="entry name" value="GyrI-like"/>
</dbReference>
<keyword evidence="4" id="KW-1133">Transmembrane helix</keyword>
<dbReference type="Gene3D" id="1.10.10.60">
    <property type="entry name" value="Homeodomain-like"/>
    <property type="match status" value="2"/>
</dbReference>
<dbReference type="InterPro" id="IPR009057">
    <property type="entry name" value="Homeodomain-like_sf"/>
</dbReference>
<dbReference type="EMBL" id="MBRJ01000006">
    <property type="protein sequence ID" value="OHX50290.1"/>
    <property type="molecule type" value="Genomic_DNA"/>
</dbReference>
<dbReference type="SMART" id="SM00342">
    <property type="entry name" value="HTH_ARAC"/>
    <property type="match status" value="1"/>
</dbReference>
<keyword evidence="4" id="KW-0472">Membrane</keyword>
<reference evidence="6 7" key="1">
    <citation type="submission" date="2016-07" db="EMBL/GenBank/DDBJ databases">
        <title>Bacillus oceanisediminis whole genome.</title>
        <authorList>
            <person name="Pal Y."/>
            <person name="Verma A."/>
            <person name="Mual P."/>
            <person name="Srinivasan K."/>
        </authorList>
    </citation>
    <scope>NUCLEOTIDE SEQUENCE [LARGE SCALE GENOMIC DNA]</scope>
    <source>
        <strain evidence="6 7">Bhandara28</strain>
    </source>
</reference>